<evidence type="ECO:0000313" key="9">
    <source>
        <dbReference type="EMBL" id="MBB3186214.1"/>
    </source>
</evidence>
<evidence type="ECO:0000256" key="7">
    <source>
        <dbReference type="PIRSR" id="PIRSR001092-1"/>
    </source>
</evidence>
<evidence type="ECO:0000256" key="3">
    <source>
        <dbReference type="ARBA" id="ARBA00012662"/>
    </source>
</evidence>
<comment type="function">
    <text evidence="1">Alpha-L-fucosidase is responsible for hydrolyzing the alpha-1,6-linked fucose joined to the reducing-end N-acetylglucosamine of the carbohydrate moieties of glycoproteins.</text>
</comment>
<dbReference type="InterPro" id="IPR016286">
    <property type="entry name" value="FUC_metazoa-typ"/>
</dbReference>
<name>A0A7W5H127_9PORP</name>
<dbReference type="GO" id="GO:0006004">
    <property type="term" value="P:fucose metabolic process"/>
    <property type="evidence" value="ECO:0007669"/>
    <property type="project" value="InterPro"/>
</dbReference>
<evidence type="ECO:0000256" key="1">
    <source>
        <dbReference type="ARBA" id="ARBA00004071"/>
    </source>
</evidence>
<dbReference type="SUPFAM" id="SSF51445">
    <property type="entry name" value="(Trans)glycosidases"/>
    <property type="match status" value="1"/>
</dbReference>
<evidence type="ECO:0000256" key="4">
    <source>
        <dbReference type="ARBA" id="ARBA00022729"/>
    </source>
</evidence>
<dbReference type="InterPro" id="IPR013780">
    <property type="entry name" value="Glyco_hydro_b"/>
</dbReference>
<dbReference type="PANTHER" id="PTHR10030:SF37">
    <property type="entry name" value="ALPHA-L-FUCOSIDASE-RELATED"/>
    <property type="match status" value="1"/>
</dbReference>
<dbReference type="PIRSF" id="PIRSF001092">
    <property type="entry name" value="Alpha-L-fucosidase"/>
    <property type="match status" value="1"/>
</dbReference>
<dbReference type="InterPro" id="IPR017853">
    <property type="entry name" value="GH"/>
</dbReference>
<gene>
    <name evidence="9" type="ORF">FHX64_000377</name>
</gene>
<dbReference type="PANTHER" id="PTHR10030">
    <property type="entry name" value="ALPHA-L-FUCOSIDASE"/>
    <property type="match status" value="1"/>
</dbReference>
<dbReference type="EMBL" id="JACHYB010000001">
    <property type="protein sequence ID" value="MBB3186214.1"/>
    <property type="molecule type" value="Genomic_DNA"/>
</dbReference>
<dbReference type="Gene3D" id="3.20.20.80">
    <property type="entry name" value="Glycosidases"/>
    <property type="match status" value="1"/>
</dbReference>
<evidence type="ECO:0000256" key="5">
    <source>
        <dbReference type="ARBA" id="ARBA00022801"/>
    </source>
</evidence>
<evidence type="ECO:0000313" key="10">
    <source>
        <dbReference type="Proteomes" id="UP000544222"/>
    </source>
</evidence>
<dbReference type="SMART" id="SM00812">
    <property type="entry name" value="Alpha_L_fucos"/>
    <property type="match status" value="1"/>
</dbReference>
<sequence length="459" mass="51400">MKQTNSIHSRMTYYGQILFTVILLSAIGLVAVNAAQQVNKSVGKTNTDAFQKNKDARMAWWREARFGMFIHWGVYSVPAGMYDGKQIPGLGEWIMCNAKIPMAKYQAYAKEFNPVKYNPDEWVRLAKEAGMKYIVITAKHHDGFAMFKTKVSKWNIVQASPYGKDILKPLAAACRKHGVQLGFYYSQAQDWNNGGSECKGAWDPAQKRNMDDYIDSIAVPQVKELLTHYGEFPAVLWWDTPCDMNQERAAKINALLKLKPNIITNNRLGGGFPGDYETPEQQIPPNGLPGHDWETCMTINNTWGFKQDDHNWKSTKVLLRNLIDIASKGGNYLLNVGPDATGVIPQPEVQRLKEMGAWLKINGQAIYGTMASPFKEQLQWGRCTKKESKNNTILYLTVFNWPTDGKLIVPNLTNKVVSSSLLANGIKLQSRVTVNGLVISVPTNAPDSIASVIKVVIKK</sequence>
<accession>A0A7W5H127</accession>
<dbReference type="AlphaFoldDB" id="A0A7W5H127"/>
<dbReference type="PRINTS" id="PR00741">
    <property type="entry name" value="GLHYDRLASE29"/>
</dbReference>
<keyword evidence="4" id="KW-0732">Signal</keyword>
<dbReference type="RefSeq" id="WP_246392272.1">
    <property type="nucleotide sequence ID" value="NZ_JACHYB010000001.1"/>
</dbReference>
<proteinExistence type="inferred from homology"/>
<evidence type="ECO:0000259" key="8">
    <source>
        <dbReference type="Pfam" id="PF01120"/>
    </source>
</evidence>
<evidence type="ECO:0000256" key="2">
    <source>
        <dbReference type="ARBA" id="ARBA00007951"/>
    </source>
</evidence>
<feature type="site" description="May be important for catalysis" evidence="7">
    <location>
        <position position="296"/>
    </location>
</feature>
<dbReference type="Pfam" id="PF01120">
    <property type="entry name" value="Alpha_L_fucos"/>
    <property type="match status" value="1"/>
</dbReference>
<dbReference type="GO" id="GO:0016139">
    <property type="term" value="P:glycoside catabolic process"/>
    <property type="evidence" value="ECO:0007669"/>
    <property type="project" value="TreeGrafter"/>
</dbReference>
<dbReference type="InterPro" id="IPR057739">
    <property type="entry name" value="Glyco_hydro_29_N"/>
</dbReference>
<dbReference type="InterPro" id="IPR000933">
    <property type="entry name" value="Glyco_hydro_29"/>
</dbReference>
<dbReference type="GO" id="GO:0005764">
    <property type="term" value="C:lysosome"/>
    <property type="evidence" value="ECO:0007669"/>
    <property type="project" value="TreeGrafter"/>
</dbReference>
<comment type="caution">
    <text evidence="9">The sequence shown here is derived from an EMBL/GenBank/DDBJ whole genome shotgun (WGS) entry which is preliminary data.</text>
</comment>
<evidence type="ECO:0000256" key="6">
    <source>
        <dbReference type="ARBA" id="ARBA00023295"/>
    </source>
</evidence>
<comment type="similarity">
    <text evidence="2">Belongs to the glycosyl hydrolase 29 family.</text>
</comment>
<reference evidence="9 10" key="1">
    <citation type="submission" date="2020-08" db="EMBL/GenBank/DDBJ databases">
        <title>Genomic Encyclopedia of Type Strains, Phase IV (KMG-IV): sequencing the most valuable type-strain genomes for metagenomic binning, comparative biology and taxonomic classification.</title>
        <authorList>
            <person name="Goeker M."/>
        </authorList>
    </citation>
    <scope>NUCLEOTIDE SEQUENCE [LARGE SCALE GENOMIC DNA]</scope>
    <source>
        <strain evidence="9 10">DSM 27471</strain>
    </source>
</reference>
<keyword evidence="6 9" id="KW-0326">Glycosidase</keyword>
<keyword evidence="10" id="KW-1185">Reference proteome</keyword>
<protein>
    <recommendedName>
        <fullName evidence="3">alpha-L-fucosidase</fullName>
        <ecNumber evidence="3">3.2.1.51</ecNumber>
    </recommendedName>
</protein>
<dbReference type="Proteomes" id="UP000544222">
    <property type="component" value="Unassembled WGS sequence"/>
</dbReference>
<dbReference type="GO" id="GO:0004560">
    <property type="term" value="F:alpha-L-fucosidase activity"/>
    <property type="evidence" value="ECO:0007669"/>
    <property type="project" value="UniProtKB-EC"/>
</dbReference>
<dbReference type="Gene3D" id="2.60.40.1180">
    <property type="entry name" value="Golgi alpha-mannosidase II"/>
    <property type="match status" value="1"/>
</dbReference>
<organism evidence="9 10">
    <name type="scientific">Microbacter margulisiae</name>
    <dbReference type="NCBI Taxonomy" id="1350067"/>
    <lineage>
        <taxon>Bacteria</taxon>
        <taxon>Pseudomonadati</taxon>
        <taxon>Bacteroidota</taxon>
        <taxon>Bacteroidia</taxon>
        <taxon>Bacteroidales</taxon>
        <taxon>Porphyromonadaceae</taxon>
        <taxon>Microbacter</taxon>
    </lineage>
</organism>
<keyword evidence="5 9" id="KW-0378">Hydrolase</keyword>
<dbReference type="EC" id="3.2.1.51" evidence="3"/>
<feature type="domain" description="Glycoside hydrolase family 29 N-terminal" evidence="8">
    <location>
        <begin position="43"/>
        <end position="364"/>
    </location>
</feature>